<evidence type="ECO:0000256" key="1">
    <source>
        <dbReference type="ARBA" id="ARBA00004611"/>
    </source>
</evidence>
<keyword evidence="2" id="KW-0963">Cytoplasm</keyword>
<evidence type="ECO:0000256" key="4">
    <source>
        <dbReference type="ARBA" id="ARBA00022737"/>
    </source>
</evidence>
<dbReference type="InterPro" id="IPR050576">
    <property type="entry name" value="Cilia_flagella_integrity"/>
</dbReference>
<evidence type="ECO:0000256" key="2">
    <source>
        <dbReference type="ARBA" id="ARBA00022490"/>
    </source>
</evidence>
<sequence>MTRRCGKSTTLMDEEILQKAIVEQAEQDPQDQAGLIVKVEEIHFNEILKLRLEYRNILIIDHLWEFTSLAKLDLNHNVIEKIEGLDRLINLTWLNLSFNSIEKIEGLESLRKLEVLNLSNNRISVIENIDTLEKITHFFIANNLIEKLDKVLYLRKFKNLFTVNLFGNPVSKEDDYKFFIAAYFPNLVCLDYRLLDENTKNEASIKYHYVLEEMKREELPMQQADEAEQSQESKVKLHTDAFVEFLNGSYLFKSMFEDDPEAETLHCVPEVAHLLQTYPLLSSFLINAGVLIIKYNLWKLALEFLNPILTFEHQMVEQCMQLFEIGLAEHKRRETEVSSFFSGQDKAVMDYQQKASEILENFEQEQKKRIVELKQLSDPDLLEVKINHYNDEINQLCNSLMALEFQLVSQLEDIIKKLDINISDIVGNFSETVQGIYPFLVHTFAQCRDLEDSYNEKVQKIAVATLENVSKDKLDKDMPDDVKMLFTDKDTVMDALTTGHDNHLLKINGRETQLVTRVNAWKVALIKGIQDKELKRNRMRISDIHRYVDHLWEQLEELQYHHL</sequence>
<dbReference type="InterPro" id="IPR032675">
    <property type="entry name" value="LRR_dom_sf"/>
</dbReference>
<dbReference type="PANTHER" id="PTHR45973:SF12">
    <property type="entry name" value="DYNEIN REGULATORY COMPLEX SUBUNIT 3"/>
    <property type="match status" value="1"/>
</dbReference>
<dbReference type="SUPFAM" id="SSF52058">
    <property type="entry name" value="L domain-like"/>
    <property type="match status" value="1"/>
</dbReference>
<organism evidence="12 13">
    <name type="scientific">Perca fluviatilis</name>
    <name type="common">European perch</name>
    <dbReference type="NCBI Taxonomy" id="8168"/>
    <lineage>
        <taxon>Eukaryota</taxon>
        <taxon>Metazoa</taxon>
        <taxon>Chordata</taxon>
        <taxon>Craniata</taxon>
        <taxon>Vertebrata</taxon>
        <taxon>Euteleostomi</taxon>
        <taxon>Actinopterygii</taxon>
        <taxon>Neopterygii</taxon>
        <taxon>Teleostei</taxon>
        <taxon>Neoteleostei</taxon>
        <taxon>Acanthomorphata</taxon>
        <taxon>Eupercaria</taxon>
        <taxon>Perciformes</taxon>
        <taxon>Percoidei</taxon>
        <taxon>Percidae</taxon>
        <taxon>Percinae</taxon>
        <taxon>Perca</taxon>
    </lineage>
</organism>
<evidence type="ECO:0000256" key="11">
    <source>
        <dbReference type="ARBA" id="ARBA00040950"/>
    </source>
</evidence>
<keyword evidence="9" id="KW-0966">Cell projection</keyword>
<comment type="caution">
    <text evidence="12">The sequence shown here is derived from an EMBL/GenBank/DDBJ whole genome shotgun (WGS) entry which is preliminary data.</text>
</comment>
<dbReference type="PANTHER" id="PTHR45973">
    <property type="entry name" value="PROTEIN PHOSPHATASE 1 REGULATORY SUBUNIT SDS22-RELATED"/>
    <property type="match status" value="1"/>
</dbReference>
<evidence type="ECO:0000256" key="9">
    <source>
        <dbReference type="ARBA" id="ARBA00023273"/>
    </source>
</evidence>
<dbReference type="Pfam" id="PF14580">
    <property type="entry name" value="LRR_9"/>
    <property type="match status" value="1"/>
</dbReference>
<evidence type="ECO:0000256" key="8">
    <source>
        <dbReference type="ARBA" id="ARBA00023212"/>
    </source>
</evidence>
<dbReference type="Gene3D" id="3.80.10.10">
    <property type="entry name" value="Ribonuclease Inhibitor"/>
    <property type="match status" value="1"/>
</dbReference>
<keyword evidence="6" id="KW-0175">Coiled coil</keyword>
<evidence type="ECO:0000256" key="3">
    <source>
        <dbReference type="ARBA" id="ARBA00022614"/>
    </source>
</evidence>
<gene>
    <name evidence="12" type="ORF">PFLUV_G00176070</name>
</gene>
<comment type="subcellular location">
    <subcellularLocation>
        <location evidence="1">Cytoplasm</location>
        <location evidence="1">Cytoskeleton</location>
        <location evidence="1">Flagellum axoneme</location>
    </subcellularLocation>
</comment>
<evidence type="ECO:0000313" key="13">
    <source>
        <dbReference type="Proteomes" id="UP000465112"/>
    </source>
</evidence>
<accession>A0A6A5EM34</accession>
<evidence type="ECO:0000256" key="10">
    <source>
        <dbReference type="ARBA" id="ARBA00038378"/>
    </source>
</evidence>
<keyword evidence="4" id="KW-0677">Repeat</keyword>
<evidence type="ECO:0000256" key="5">
    <source>
        <dbReference type="ARBA" id="ARBA00022846"/>
    </source>
</evidence>
<evidence type="ECO:0000313" key="12">
    <source>
        <dbReference type="EMBL" id="KAF1379439.1"/>
    </source>
</evidence>
<reference evidence="12 13" key="1">
    <citation type="submission" date="2019-06" db="EMBL/GenBank/DDBJ databases">
        <title>A chromosome-scale genome assembly of the European perch, Perca fluviatilis.</title>
        <authorList>
            <person name="Roques C."/>
            <person name="Zahm M."/>
            <person name="Cabau C."/>
            <person name="Klopp C."/>
            <person name="Bouchez O."/>
            <person name="Donnadieu C."/>
            <person name="Kuhl H."/>
            <person name="Gislard M."/>
            <person name="Guendouz S."/>
            <person name="Journot L."/>
            <person name="Haffray P."/>
            <person name="Bestin A."/>
            <person name="Morvezen R."/>
            <person name="Feron R."/>
            <person name="Wen M."/>
            <person name="Jouanno E."/>
            <person name="Herpin A."/>
            <person name="Schartl M."/>
            <person name="Postlethwait J."/>
            <person name="Schaerlinger B."/>
            <person name="Chardard D."/>
            <person name="Lecocq T."/>
            <person name="Poncet C."/>
            <person name="Jaffrelo L."/>
            <person name="Lampietro C."/>
            <person name="Guiguen Y."/>
        </authorList>
    </citation>
    <scope>NUCLEOTIDE SEQUENCE [LARGE SCALE GENOMIC DNA]</scope>
    <source>
        <tissue evidence="12">Blood</tissue>
    </source>
</reference>
<proteinExistence type="inferred from homology"/>
<dbReference type="Proteomes" id="UP000465112">
    <property type="component" value="Chromosome 15"/>
</dbReference>
<evidence type="ECO:0000256" key="7">
    <source>
        <dbReference type="ARBA" id="ARBA00023069"/>
    </source>
</evidence>
<keyword evidence="8" id="KW-0206">Cytoskeleton</keyword>
<comment type="similarity">
    <text evidence="10">Belongs to the DRC3 family.</text>
</comment>
<dbReference type="EMBL" id="VHII01000015">
    <property type="protein sequence ID" value="KAF1379439.1"/>
    <property type="molecule type" value="Genomic_DNA"/>
</dbReference>
<protein>
    <recommendedName>
        <fullName evidence="11">Dynein regulatory complex subunit 3</fullName>
    </recommendedName>
</protein>
<dbReference type="GO" id="GO:0005929">
    <property type="term" value="C:cilium"/>
    <property type="evidence" value="ECO:0007669"/>
    <property type="project" value="TreeGrafter"/>
</dbReference>
<dbReference type="AlphaFoldDB" id="A0A6A5EM34"/>
<keyword evidence="5" id="KW-0282">Flagellum</keyword>
<name>A0A6A5EM34_PERFL</name>
<keyword evidence="7" id="KW-0969">Cilium</keyword>
<dbReference type="PROSITE" id="PS51450">
    <property type="entry name" value="LRR"/>
    <property type="match status" value="3"/>
</dbReference>
<keyword evidence="3" id="KW-0433">Leucine-rich repeat</keyword>
<keyword evidence="13" id="KW-1185">Reference proteome</keyword>
<dbReference type="SMART" id="SM00365">
    <property type="entry name" value="LRR_SD22"/>
    <property type="match status" value="4"/>
</dbReference>
<evidence type="ECO:0000256" key="6">
    <source>
        <dbReference type="ARBA" id="ARBA00023054"/>
    </source>
</evidence>
<dbReference type="InterPro" id="IPR001611">
    <property type="entry name" value="Leu-rich_rpt"/>
</dbReference>